<evidence type="ECO:0000313" key="2">
    <source>
        <dbReference type="Proteomes" id="UP000179467"/>
    </source>
</evidence>
<evidence type="ECO:0000313" key="1">
    <source>
        <dbReference type="EMBL" id="OHT20650.1"/>
    </source>
</evidence>
<name>A0A1S1HJE2_9SPHN</name>
<gene>
    <name evidence="1" type="ORF">BHE75_02650</name>
</gene>
<dbReference type="EMBL" id="MIPT01000001">
    <property type="protein sequence ID" value="OHT20650.1"/>
    <property type="molecule type" value="Genomic_DNA"/>
</dbReference>
<dbReference type="Proteomes" id="UP000179467">
    <property type="component" value="Unassembled WGS sequence"/>
</dbReference>
<accession>A0A1S1HJE2</accession>
<dbReference type="AlphaFoldDB" id="A0A1S1HJE2"/>
<protein>
    <submittedName>
        <fullName evidence="1">Endoribonuclease L-PSP</fullName>
    </submittedName>
</protein>
<comment type="caution">
    <text evidence="1">The sequence shown here is derived from an EMBL/GenBank/DDBJ whole genome shotgun (WGS) entry which is preliminary data.</text>
</comment>
<dbReference type="InterPro" id="IPR035959">
    <property type="entry name" value="RutC-like_sf"/>
</dbReference>
<dbReference type="RefSeq" id="WP_015457209.1">
    <property type="nucleotide sequence ID" value="NZ_MIPT01000001.1"/>
</dbReference>
<dbReference type="OrthoDB" id="5520786at2"/>
<dbReference type="InterPro" id="IPR006175">
    <property type="entry name" value="YjgF/YER057c/UK114"/>
</dbReference>
<organism evidence="1 2">
    <name type="scientific">Edaphosphingomonas haloaromaticamans</name>
    <dbReference type="NCBI Taxonomy" id="653954"/>
    <lineage>
        <taxon>Bacteria</taxon>
        <taxon>Pseudomonadati</taxon>
        <taxon>Pseudomonadota</taxon>
        <taxon>Alphaproteobacteria</taxon>
        <taxon>Sphingomonadales</taxon>
        <taxon>Rhizorhabdaceae</taxon>
        <taxon>Edaphosphingomonas</taxon>
    </lineage>
</organism>
<sequence>MSVQHINPDSLFRLDGFAQISVPPAGKRLAFIAGQTALDKDFRLNADGFHDQVVAAFGNVVHALDALGAGTADIVSMTFYIVGLTDAKFQDFVKAMNVALDGGPFPANASSVIGVERLALAGLQIEMSTVVAID</sequence>
<dbReference type="Gene3D" id="3.30.1330.40">
    <property type="entry name" value="RutC-like"/>
    <property type="match status" value="1"/>
</dbReference>
<dbReference type="SUPFAM" id="SSF55298">
    <property type="entry name" value="YjgF-like"/>
    <property type="match status" value="1"/>
</dbReference>
<dbReference type="Pfam" id="PF01042">
    <property type="entry name" value="Ribonuc_L-PSP"/>
    <property type="match status" value="1"/>
</dbReference>
<keyword evidence="2" id="KW-1185">Reference proteome</keyword>
<proteinExistence type="predicted"/>
<reference evidence="1 2" key="1">
    <citation type="submission" date="2016-09" db="EMBL/GenBank/DDBJ databases">
        <title>Metabolic pathway, cell adaptation mechanisms and a novel monoxygenase revealed through proteogenomic-transcription analysis of a Sphingomonas haloaromaticamans strain degrading the fungicide ortho-phenylphenol.</title>
        <authorList>
            <person name="Perruchon C."/>
            <person name="Papadopoulou E.S."/>
            <person name="Rousidou C."/>
            <person name="Vasileiadis S."/>
            <person name="Tanou G."/>
            <person name="Amoutzias G."/>
            <person name="Molassiotis A."/>
            <person name="Karpouzas D.G."/>
        </authorList>
    </citation>
    <scope>NUCLEOTIDE SEQUENCE [LARGE SCALE GENOMIC DNA]</scope>
    <source>
        <strain evidence="1 2">P3</strain>
    </source>
</reference>